<dbReference type="EMBL" id="AMZH03018322">
    <property type="protein sequence ID" value="RRT41756.1"/>
    <property type="molecule type" value="Genomic_DNA"/>
</dbReference>
<keyword evidence="1" id="KW-0862">Zinc</keyword>
<organism evidence="3 4">
    <name type="scientific">Ensete ventricosum</name>
    <name type="common">Abyssinian banana</name>
    <name type="synonym">Musa ensete</name>
    <dbReference type="NCBI Taxonomy" id="4639"/>
    <lineage>
        <taxon>Eukaryota</taxon>
        <taxon>Viridiplantae</taxon>
        <taxon>Streptophyta</taxon>
        <taxon>Embryophyta</taxon>
        <taxon>Tracheophyta</taxon>
        <taxon>Spermatophyta</taxon>
        <taxon>Magnoliopsida</taxon>
        <taxon>Liliopsida</taxon>
        <taxon>Zingiberales</taxon>
        <taxon>Musaceae</taxon>
        <taxon>Ensete</taxon>
    </lineage>
</organism>
<dbReference type="GO" id="GO:0003677">
    <property type="term" value="F:DNA binding"/>
    <property type="evidence" value="ECO:0007669"/>
    <property type="project" value="UniProtKB-KW"/>
</dbReference>
<gene>
    <name evidence="3" type="ORF">B296_00057554</name>
</gene>
<keyword evidence="1" id="KW-0539">Nucleus</keyword>
<dbReference type="AlphaFoldDB" id="A0A426XQH0"/>
<comment type="function">
    <text evidence="1">DNA polymerase II participates in chromosomal DNA replication.</text>
</comment>
<keyword evidence="1" id="KW-0479">Metal-binding</keyword>
<keyword evidence="1" id="KW-0548">Nucleotidyltransferase</keyword>
<proteinExistence type="inferred from homology"/>
<protein>
    <recommendedName>
        <fullName evidence="1">DNA polymerase epsilon catalytic subunit</fullName>
        <ecNumber evidence="1">2.7.7.7</ecNumber>
    </recommendedName>
</protein>
<keyword evidence="1" id="KW-0863">Zinc-finger</keyword>
<dbReference type="GO" id="GO:0006272">
    <property type="term" value="P:leading strand elongation"/>
    <property type="evidence" value="ECO:0007669"/>
    <property type="project" value="TreeGrafter"/>
</dbReference>
<comment type="cofactor">
    <cofactor evidence="1">
        <name>[4Fe-4S] cluster</name>
        <dbReference type="ChEBI" id="CHEBI:49883"/>
    </cofactor>
</comment>
<dbReference type="GO" id="GO:0006297">
    <property type="term" value="P:nucleotide-excision repair, DNA gap filling"/>
    <property type="evidence" value="ECO:0007669"/>
    <property type="project" value="TreeGrafter"/>
</dbReference>
<keyword evidence="1" id="KW-0408">Iron</keyword>
<comment type="caution">
    <text evidence="3">The sequence shown here is derived from an EMBL/GenBank/DDBJ whole genome shotgun (WGS) entry which is preliminary data.</text>
</comment>
<dbReference type="GO" id="GO:0000278">
    <property type="term" value="P:mitotic cell cycle"/>
    <property type="evidence" value="ECO:0007669"/>
    <property type="project" value="TreeGrafter"/>
</dbReference>
<comment type="catalytic activity">
    <reaction evidence="1">
        <text>DNA(n) + a 2'-deoxyribonucleoside 5'-triphosphate = DNA(n+1) + diphosphate</text>
        <dbReference type="Rhea" id="RHEA:22508"/>
        <dbReference type="Rhea" id="RHEA-COMP:17339"/>
        <dbReference type="Rhea" id="RHEA-COMP:17340"/>
        <dbReference type="ChEBI" id="CHEBI:33019"/>
        <dbReference type="ChEBI" id="CHEBI:61560"/>
        <dbReference type="ChEBI" id="CHEBI:173112"/>
        <dbReference type="EC" id="2.7.7.7"/>
    </reaction>
</comment>
<evidence type="ECO:0000313" key="4">
    <source>
        <dbReference type="Proteomes" id="UP000287651"/>
    </source>
</evidence>
<dbReference type="GO" id="GO:0008310">
    <property type="term" value="F:single-stranded DNA 3'-5' DNA exonuclease activity"/>
    <property type="evidence" value="ECO:0007669"/>
    <property type="project" value="TreeGrafter"/>
</dbReference>
<keyword evidence="1" id="KW-0004">4Fe-4S</keyword>
<evidence type="ECO:0000313" key="3">
    <source>
        <dbReference type="EMBL" id="RRT41756.1"/>
    </source>
</evidence>
<dbReference type="GO" id="GO:0003887">
    <property type="term" value="F:DNA-directed DNA polymerase activity"/>
    <property type="evidence" value="ECO:0007669"/>
    <property type="project" value="UniProtKB-KW"/>
</dbReference>
<comment type="similarity">
    <text evidence="1">Belongs to the DNA polymerase type-B family.</text>
</comment>
<dbReference type="GO" id="GO:0008622">
    <property type="term" value="C:epsilon DNA polymerase complex"/>
    <property type="evidence" value="ECO:0007669"/>
    <property type="project" value="InterPro"/>
</dbReference>
<keyword evidence="1" id="KW-0235">DNA replication</keyword>
<keyword evidence="1" id="KW-0238">DNA-binding</keyword>
<dbReference type="EC" id="2.7.7.7" evidence="1"/>
<keyword evidence="1" id="KW-0239">DNA-directed DNA polymerase</keyword>
<evidence type="ECO:0000256" key="2">
    <source>
        <dbReference type="SAM" id="MobiDB-lite"/>
    </source>
</evidence>
<feature type="non-terminal residue" evidence="3">
    <location>
        <position position="1"/>
    </location>
</feature>
<sequence length="212" mass="24221">EKSPAGKGGDSSRATRGRRWRVGEDGASYSKNYHHPCCNAKGLNILVEHFLDLLSPKPNFSQVSNPVPRVVHPDWLHKKVCEKEDRFRQRKLVDIFNTAKRDQVAQDETTVGDIEEISVKDGARVLPPRPVVHTFEVNREINSRKPSSPVSGMPVDLQEQHLTLFGSNQSLVSLSNNGISSENVDKTVDYQAWLETKKRKWKDSREERKRRR</sequence>
<dbReference type="Proteomes" id="UP000287651">
    <property type="component" value="Unassembled WGS sequence"/>
</dbReference>
<dbReference type="GO" id="GO:0006287">
    <property type="term" value="P:base-excision repair, gap-filling"/>
    <property type="evidence" value="ECO:0007669"/>
    <property type="project" value="TreeGrafter"/>
</dbReference>
<comment type="subcellular location">
    <subcellularLocation>
        <location evidence="1">Nucleus</location>
    </subcellularLocation>
</comment>
<accession>A0A426XQH0</accession>
<dbReference type="PANTHER" id="PTHR10670">
    <property type="entry name" value="DNA POLYMERASE EPSILON CATALYTIC SUBUNIT A"/>
    <property type="match status" value="1"/>
</dbReference>
<feature type="region of interest" description="Disordered" evidence="2">
    <location>
        <begin position="1"/>
        <end position="23"/>
    </location>
</feature>
<reference evidence="3 4" key="1">
    <citation type="journal article" date="2014" name="Agronomy (Basel)">
        <title>A Draft Genome Sequence for Ensete ventricosum, the Drought-Tolerant Tree Against Hunger.</title>
        <authorList>
            <person name="Harrison J."/>
            <person name="Moore K.A."/>
            <person name="Paszkiewicz K."/>
            <person name="Jones T."/>
            <person name="Grant M."/>
            <person name="Ambacheew D."/>
            <person name="Muzemil S."/>
            <person name="Studholme D.J."/>
        </authorList>
    </citation>
    <scope>NUCLEOTIDE SEQUENCE [LARGE SCALE GENOMIC DNA]</scope>
</reference>
<dbReference type="GO" id="GO:0051539">
    <property type="term" value="F:4 iron, 4 sulfur cluster binding"/>
    <property type="evidence" value="ECO:0007669"/>
    <property type="project" value="UniProtKB-KW"/>
</dbReference>
<dbReference type="GO" id="GO:0008270">
    <property type="term" value="F:zinc ion binding"/>
    <property type="evidence" value="ECO:0007669"/>
    <property type="project" value="UniProtKB-KW"/>
</dbReference>
<dbReference type="InterPro" id="IPR029703">
    <property type="entry name" value="POL2"/>
</dbReference>
<keyword evidence="1" id="KW-0808">Transferase</keyword>
<evidence type="ECO:0000256" key="1">
    <source>
        <dbReference type="RuleBase" id="RU365029"/>
    </source>
</evidence>
<name>A0A426XQH0_ENSVE</name>
<dbReference type="GO" id="GO:0045004">
    <property type="term" value="P:DNA replication proofreading"/>
    <property type="evidence" value="ECO:0007669"/>
    <property type="project" value="TreeGrafter"/>
</dbReference>
<keyword evidence="1" id="KW-0411">Iron-sulfur</keyword>
<dbReference type="PANTHER" id="PTHR10670:SF0">
    <property type="entry name" value="DNA POLYMERASE EPSILON CATALYTIC SUBUNIT A"/>
    <property type="match status" value="1"/>
</dbReference>